<evidence type="ECO:0000313" key="9">
    <source>
        <dbReference type="Proteomes" id="UP001176940"/>
    </source>
</evidence>
<dbReference type="PANTHER" id="PTHR31158">
    <property type="entry name" value="DUAL OXIDASE 2"/>
    <property type="match status" value="1"/>
</dbReference>
<proteinExistence type="inferred from homology"/>
<dbReference type="Proteomes" id="UP001176940">
    <property type="component" value="Unassembled WGS sequence"/>
</dbReference>
<evidence type="ECO:0000256" key="1">
    <source>
        <dbReference type="ARBA" id="ARBA00004141"/>
    </source>
</evidence>
<evidence type="ECO:0000313" key="8">
    <source>
        <dbReference type="EMBL" id="CAJ0946414.1"/>
    </source>
</evidence>
<reference evidence="8" key="1">
    <citation type="submission" date="2023-07" db="EMBL/GenBank/DDBJ databases">
        <authorList>
            <person name="Stuckert A."/>
        </authorList>
    </citation>
    <scope>NUCLEOTIDE SEQUENCE</scope>
</reference>
<evidence type="ECO:0000256" key="6">
    <source>
        <dbReference type="ARBA" id="ARBA00023180"/>
    </source>
</evidence>
<evidence type="ECO:0000256" key="3">
    <source>
        <dbReference type="ARBA" id="ARBA00022692"/>
    </source>
</evidence>
<evidence type="ECO:0000259" key="7">
    <source>
        <dbReference type="Pfam" id="PF17919"/>
    </source>
</evidence>
<feature type="domain" description="Reverse transcriptase/retrotransposon-derived protein RNase H-like" evidence="7">
    <location>
        <begin position="2"/>
        <end position="64"/>
    </location>
</feature>
<gene>
    <name evidence="8" type="ORF">RIMI_LOCUS11289622</name>
</gene>
<evidence type="ECO:0000256" key="2">
    <source>
        <dbReference type="ARBA" id="ARBA00009816"/>
    </source>
</evidence>
<comment type="similarity">
    <text evidence="2">Belongs to the DUOXA family.</text>
</comment>
<protein>
    <recommendedName>
        <fullName evidence="7">Reverse transcriptase/retrotransposon-derived protein RNase H-like domain-containing protein</fullName>
    </recommendedName>
</protein>
<evidence type="ECO:0000256" key="4">
    <source>
        <dbReference type="ARBA" id="ARBA00022989"/>
    </source>
</evidence>
<accession>A0ABN9LNL3</accession>
<comment type="caution">
    <text evidence="8">The sequence shown here is derived from an EMBL/GenBank/DDBJ whole genome shotgun (WGS) entry which is preliminary data.</text>
</comment>
<dbReference type="InterPro" id="IPR043502">
    <property type="entry name" value="DNA/RNA_pol_sf"/>
</dbReference>
<keyword evidence="9" id="KW-1185">Reference proteome</keyword>
<comment type="subcellular location">
    <subcellularLocation>
        <location evidence="1">Membrane</location>
        <topology evidence="1">Multi-pass membrane protein</topology>
    </subcellularLocation>
</comment>
<keyword evidence="5" id="KW-0472">Membrane</keyword>
<sequence>MEVDASSVGAGAVLFQKDAQGRKHPCFSKTFTPAERNYSIGDRELLAMKLAFLEWRHVLEEARFPFQFTLTTRNWSLYRLHREKNICANPLSRSVVSSAEDEPQLIVPSESLRTVAPVWLESVPPSKTFVPSNLRPMVLSWAQSSRRLSWTFRIIISLFIGVVTVVVNFTTDWEIGSVNAVTTYKSFSNSTVNADIGVRVGLSGVNITLKGIPIHQINETIDYNEQFLWSFGSHFNDYYNDGLKRGLPNPILYVAEKFTQYDPCGMFNQYRISGHYASACMW</sequence>
<evidence type="ECO:0000256" key="5">
    <source>
        <dbReference type="ARBA" id="ARBA00023136"/>
    </source>
</evidence>
<dbReference type="EMBL" id="CAUEEQ010025382">
    <property type="protein sequence ID" value="CAJ0946414.1"/>
    <property type="molecule type" value="Genomic_DNA"/>
</dbReference>
<dbReference type="InterPro" id="IPR041577">
    <property type="entry name" value="RT_RNaseH_2"/>
</dbReference>
<organism evidence="8 9">
    <name type="scientific">Ranitomeya imitator</name>
    <name type="common">mimic poison frog</name>
    <dbReference type="NCBI Taxonomy" id="111125"/>
    <lineage>
        <taxon>Eukaryota</taxon>
        <taxon>Metazoa</taxon>
        <taxon>Chordata</taxon>
        <taxon>Craniata</taxon>
        <taxon>Vertebrata</taxon>
        <taxon>Euteleostomi</taxon>
        <taxon>Amphibia</taxon>
        <taxon>Batrachia</taxon>
        <taxon>Anura</taxon>
        <taxon>Neobatrachia</taxon>
        <taxon>Hyloidea</taxon>
        <taxon>Dendrobatidae</taxon>
        <taxon>Dendrobatinae</taxon>
        <taxon>Ranitomeya</taxon>
    </lineage>
</organism>
<keyword evidence="3" id="KW-0812">Transmembrane</keyword>
<dbReference type="InterPro" id="IPR018469">
    <property type="entry name" value="Dual_oxidase_maturation_fac"/>
</dbReference>
<dbReference type="Pfam" id="PF10204">
    <property type="entry name" value="DuoxA"/>
    <property type="match status" value="1"/>
</dbReference>
<name>A0ABN9LNL3_9NEOB</name>
<dbReference type="Pfam" id="PF17919">
    <property type="entry name" value="RT_RNaseH_2"/>
    <property type="match status" value="1"/>
</dbReference>
<keyword evidence="6" id="KW-0325">Glycoprotein</keyword>
<keyword evidence="4" id="KW-1133">Transmembrane helix</keyword>
<dbReference type="SUPFAM" id="SSF56672">
    <property type="entry name" value="DNA/RNA polymerases"/>
    <property type="match status" value="1"/>
</dbReference>
<dbReference type="PANTHER" id="PTHR31158:SF11">
    <property type="entry name" value="DUAL OXIDASE MATURATION FACTOR 1"/>
    <property type="match status" value="1"/>
</dbReference>